<dbReference type="GO" id="GO:0003700">
    <property type="term" value="F:DNA-binding transcription factor activity"/>
    <property type="evidence" value="ECO:0007669"/>
    <property type="project" value="InterPro"/>
</dbReference>
<dbReference type="SUPFAM" id="SSF46785">
    <property type="entry name" value="Winged helix' DNA-binding domain"/>
    <property type="match status" value="1"/>
</dbReference>
<comment type="caution">
    <text evidence="2">The sequence shown here is derived from an EMBL/GenBank/DDBJ whole genome shotgun (WGS) entry which is preliminary data.</text>
</comment>
<dbReference type="SMART" id="SM00347">
    <property type="entry name" value="HTH_MARR"/>
    <property type="match status" value="1"/>
</dbReference>
<dbReference type="PROSITE" id="PS50995">
    <property type="entry name" value="HTH_MARR_2"/>
    <property type="match status" value="1"/>
</dbReference>
<reference evidence="2 3" key="1">
    <citation type="submission" date="2018-02" db="EMBL/GenBank/DDBJ databases">
        <title>Solimicrobium silvestre gen. nov., sp. nov., isolated from alpine forest soil.</title>
        <authorList>
            <person name="Margesin R."/>
            <person name="Albuquerque L."/>
            <person name="Zhang D.-C."/>
            <person name="Froufe H.J.C."/>
            <person name="Severino R."/>
            <person name="Roxo I."/>
            <person name="Egas C."/>
            <person name="Da Costa M.S."/>
        </authorList>
    </citation>
    <scope>NUCLEOTIDE SEQUENCE [LARGE SCALE GENOMIC DNA]</scope>
    <source>
        <strain evidence="2 3">S20-91</strain>
    </source>
</reference>
<dbReference type="RefSeq" id="WP_207769642.1">
    <property type="nucleotide sequence ID" value="NZ_PUGF01000004.1"/>
</dbReference>
<proteinExistence type="predicted"/>
<sequence>MTANKKQKLKASNLKSHLGFWMRLVSNNVSQSFARKLEKMDVTVAEWVVIREMYSGDDTTSPGVVSELTGLTRGAVSKLISKLLEKKLVTRTEAVEDRRYQDIRLTETAIAMVPKLAKLADANDEEFFGVLSTEEREALAAVLTKIVIHNHLKKYPID</sequence>
<evidence type="ECO:0000259" key="1">
    <source>
        <dbReference type="PROSITE" id="PS50995"/>
    </source>
</evidence>
<dbReference type="Pfam" id="PF12802">
    <property type="entry name" value="MarR_2"/>
    <property type="match status" value="1"/>
</dbReference>
<dbReference type="PRINTS" id="PR00598">
    <property type="entry name" value="HTHMARR"/>
</dbReference>
<dbReference type="InterPro" id="IPR036388">
    <property type="entry name" value="WH-like_DNA-bd_sf"/>
</dbReference>
<dbReference type="Gene3D" id="1.10.10.10">
    <property type="entry name" value="Winged helix-like DNA-binding domain superfamily/Winged helix DNA-binding domain"/>
    <property type="match status" value="1"/>
</dbReference>
<dbReference type="Proteomes" id="UP000237839">
    <property type="component" value="Unassembled WGS sequence"/>
</dbReference>
<gene>
    <name evidence="2" type="ORF">S2091_1229</name>
</gene>
<keyword evidence="3" id="KW-1185">Reference proteome</keyword>
<dbReference type="EMBL" id="PUGF01000004">
    <property type="protein sequence ID" value="PRC94056.1"/>
    <property type="molecule type" value="Genomic_DNA"/>
</dbReference>
<dbReference type="PANTHER" id="PTHR33164:SF43">
    <property type="entry name" value="HTH-TYPE TRANSCRIPTIONAL REPRESSOR YETL"/>
    <property type="match status" value="1"/>
</dbReference>
<dbReference type="InterPro" id="IPR000835">
    <property type="entry name" value="HTH_MarR-typ"/>
</dbReference>
<dbReference type="GO" id="GO:0006950">
    <property type="term" value="P:response to stress"/>
    <property type="evidence" value="ECO:0007669"/>
    <property type="project" value="TreeGrafter"/>
</dbReference>
<dbReference type="PANTHER" id="PTHR33164">
    <property type="entry name" value="TRANSCRIPTIONAL REGULATOR, MARR FAMILY"/>
    <property type="match status" value="1"/>
</dbReference>
<dbReference type="AlphaFoldDB" id="A0A2S9H2G6"/>
<feature type="domain" description="HTH marR-type" evidence="1">
    <location>
        <begin position="15"/>
        <end position="148"/>
    </location>
</feature>
<name>A0A2S9H2G6_9BURK</name>
<evidence type="ECO:0000313" key="3">
    <source>
        <dbReference type="Proteomes" id="UP000237839"/>
    </source>
</evidence>
<dbReference type="InterPro" id="IPR036390">
    <property type="entry name" value="WH_DNA-bd_sf"/>
</dbReference>
<dbReference type="InterPro" id="IPR039422">
    <property type="entry name" value="MarR/SlyA-like"/>
</dbReference>
<evidence type="ECO:0000313" key="2">
    <source>
        <dbReference type="EMBL" id="PRC94056.1"/>
    </source>
</evidence>
<organism evidence="2 3">
    <name type="scientific">Solimicrobium silvestre</name>
    <dbReference type="NCBI Taxonomy" id="2099400"/>
    <lineage>
        <taxon>Bacteria</taxon>
        <taxon>Pseudomonadati</taxon>
        <taxon>Pseudomonadota</taxon>
        <taxon>Betaproteobacteria</taxon>
        <taxon>Burkholderiales</taxon>
        <taxon>Oxalobacteraceae</taxon>
        <taxon>Solimicrobium</taxon>
    </lineage>
</organism>
<protein>
    <submittedName>
        <fullName evidence="2">MarR family</fullName>
    </submittedName>
</protein>
<accession>A0A2S9H2G6</accession>